<dbReference type="GO" id="GO:0016491">
    <property type="term" value="F:oxidoreductase activity"/>
    <property type="evidence" value="ECO:0007669"/>
    <property type="project" value="InterPro"/>
</dbReference>
<evidence type="ECO:0000256" key="1">
    <source>
        <dbReference type="ARBA" id="ARBA00022723"/>
    </source>
</evidence>
<protein>
    <recommendedName>
        <fullName evidence="3">Plastocyanin-like domain-containing protein</fullName>
    </recommendedName>
</protein>
<dbReference type="RefSeq" id="WP_189987238.1">
    <property type="nucleotide sequence ID" value="NZ_BMZS01000001.1"/>
</dbReference>
<dbReference type="PROSITE" id="PS00080">
    <property type="entry name" value="MULTICOPPER_OXIDASE2"/>
    <property type="match status" value="1"/>
</dbReference>
<dbReference type="InterPro" id="IPR033138">
    <property type="entry name" value="Cu_oxidase_CS"/>
</dbReference>
<keyword evidence="1" id="KW-0479">Metal-binding</keyword>
<organism evidence="4 5">
    <name type="scientific">Thalassobaculum fulvum</name>
    <dbReference type="NCBI Taxonomy" id="1633335"/>
    <lineage>
        <taxon>Bacteria</taxon>
        <taxon>Pseudomonadati</taxon>
        <taxon>Pseudomonadota</taxon>
        <taxon>Alphaproteobacteria</taxon>
        <taxon>Rhodospirillales</taxon>
        <taxon>Thalassobaculaceae</taxon>
        <taxon>Thalassobaculum</taxon>
    </lineage>
</organism>
<dbReference type="GO" id="GO:0005507">
    <property type="term" value="F:copper ion binding"/>
    <property type="evidence" value="ECO:0007669"/>
    <property type="project" value="InterPro"/>
</dbReference>
<feature type="domain" description="Plastocyanin-like" evidence="3">
    <location>
        <begin position="113"/>
        <end position="222"/>
    </location>
</feature>
<comment type="caution">
    <text evidence="4">The sequence shown here is derived from an EMBL/GenBank/DDBJ whole genome shotgun (WGS) entry which is preliminary data.</text>
</comment>
<dbReference type="PROSITE" id="PS00079">
    <property type="entry name" value="MULTICOPPER_OXIDASE1"/>
    <property type="match status" value="1"/>
</dbReference>
<accession>A0A919CN97</accession>
<dbReference type="Pfam" id="PF07731">
    <property type="entry name" value="Cu-oxidase_2"/>
    <property type="match status" value="1"/>
</dbReference>
<dbReference type="InterPro" id="IPR011706">
    <property type="entry name" value="Cu-oxidase_C"/>
</dbReference>
<reference evidence="4" key="1">
    <citation type="journal article" date="2014" name="Int. J. Syst. Evol. Microbiol.">
        <title>Complete genome sequence of Corynebacterium casei LMG S-19264T (=DSM 44701T), isolated from a smear-ripened cheese.</title>
        <authorList>
            <consortium name="US DOE Joint Genome Institute (JGI-PGF)"/>
            <person name="Walter F."/>
            <person name="Albersmeier A."/>
            <person name="Kalinowski J."/>
            <person name="Ruckert C."/>
        </authorList>
    </citation>
    <scope>NUCLEOTIDE SEQUENCE</scope>
    <source>
        <strain evidence="4">KCTC 42651</strain>
    </source>
</reference>
<dbReference type="AlphaFoldDB" id="A0A919CN97"/>
<feature type="signal peptide" evidence="2">
    <location>
        <begin position="1"/>
        <end position="26"/>
    </location>
</feature>
<reference evidence="4" key="2">
    <citation type="submission" date="2020-09" db="EMBL/GenBank/DDBJ databases">
        <authorList>
            <person name="Sun Q."/>
            <person name="Kim S."/>
        </authorList>
    </citation>
    <scope>NUCLEOTIDE SEQUENCE</scope>
    <source>
        <strain evidence="4">KCTC 42651</strain>
    </source>
</reference>
<evidence type="ECO:0000313" key="5">
    <source>
        <dbReference type="Proteomes" id="UP000630353"/>
    </source>
</evidence>
<dbReference type="Proteomes" id="UP000630353">
    <property type="component" value="Unassembled WGS sequence"/>
</dbReference>
<dbReference type="Gene3D" id="2.60.40.420">
    <property type="entry name" value="Cupredoxins - blue copper proteins"/>
    <property type="match status" value="1"/>
</dbReference>
<feature type="chain" id="PRO_5037425200" description="Plastocyanin-like domain-containing protein" evidence="2">
    <location>
        <begin position="27"/>
        <end position="241"/>
    </location>
</feature>
<evidence type="ECO:0000256" key="2">
    <source>
        <dbReference type="SAM" id="SignalP"/>
    </source>
</evidence>
<dbReference type="EMBL" id="BMZS01000001">
    <property type="protein sequence ID" value="GHD40637.1"/>
    <property type="molecule type" value="Genomic_DNA"/>
</dbReference>
<keyword evidence="2" id="KW-0732">Signal</keyword>
<evidence type="ECO:0000259" key="3">
    <source>
        <dbReference type="Pfam" id="PF07731"/>
    </source>
</evidence>
<sequence length="241" mass="26133">MNFVRMSAVACTAVLALAGTDAAAQARLIAAAGRYPQPVRGKVMDELADGLRLTSFEPHRTLLDEPAGGFGTQELMFDIGGNGFSVSNRIGVVGQPFQPGVVNRYLELAGKNEWTLTSNVAAHPFHIHVNPFQVVAVLGPDGRDLTDPGAVDPADGDTQFAGMRGLWKDTLFVKQGTDAGPDGIKTRFYRAIVRTRYQRYIGKFVLHCHILDHEDQGMMQEIEIVLPDGRDGLAKGGHGRH</sequence>
<dbReference type="SUPFAM" id="SSF49503">
    <property type="entry name" value="Cupredoxins"/>
    <property type="match status" value="1"/>
</dbReference>
<keyword evidence="5" id="KW-1185">Reference proteome</keyword>
<evidence type="ECO:0000313" key="4">
    <source>
        <dbReference type="EMBL" id="GHD40637.1"/>
    </source>
</evidence>
<dbReference type="InterPro" id="IPR008972">
    <property type="entry name" value="Cupredoxin"/>
</dbReference>
<name>A0A919CN97_9PROT</name>
<dbReference type="InterPro" id="IPR002355">
    <property type="entry name" value="Cu_oxidase_Cu_BS"/>
</dbReference>
<gene>
    <name evidence="4" type="ORF">GCM10017083_04100</name>
</gene>
<proteinExistence type="predicted"/>